<comment type="catalytic activity">
    <reaction evidence="11">
        <text>[(1-&gt;4)-N-acetyl-beta-D-glucosaminyl](n) + UDP-N-acetyl-alpha-D-glucosamine = [(1-&gt;4)-N-acetyl-beta-D-glucosaminyl](n+1) + UDP + H(+)</text>
        <dbReference type="Rhea" id="RHEA:16637"/>
        <dbReference type="Rhea" id="RHEA-COMP:9593"/>
        <dbReference type="Rhea" id="RHEA-COMP:9595"/>
        <dbReference type="ChEBI" id="CHEBI:15378"/>
        <dbReference type="ChEBI" id="CHEBI:17029"/>
        <dbReference type="ChEBI" id="CHEBI:57705"/>
        <dbReference type="ChEBI" id="CHEBI:58223"/>
        <dbReference type="EC" id="2.4.1.16"/>
    </reaction>
</comment>
<keyword evidence="4" id="KW-0328">Glycosyltransferase</keyword>
<feature type="region of interest" description="Disordered" evidence="12">
    <location>
        <begin position="1230"/>
        <end position="1290"/>
    </location>
</feature>
<feature type="transmembrane region" description="Helical" evidence="13">
    <location>
        <begin position="748"/>
        <end position="768"/>
    </location>
</feature>
<dbReference type="SUPFAM" id="SSF53448">
    <property type="entry name" value="Nucleotide-diphospho-sugar transferases"/>
    <property type="match status" value="1"/>
</dbReference>
<protein>
    <recommendedName>
        <fullName evidence="2">chitin synthase</fullName>
        <ecNumber evidence="2">2.4.1.16</ecNumber>
    </recommendedName>
</protein>
<evidence type="ECO:0000256" key="9">
    <source>
        <dbReference type="ARBA" id="ARBA00023316"/>
    </source>
</evidence>
<evidence type="ECO:0000256" key="6">
    <source>
        <dbReference type="ARBA" id="ARBA00022692"/>
    </source>
</evidence>
<evidence type="ECO:0000256" key="11">
    <source>
        <dbReference type="ARBA" id="ARBA00048014"/>
    </source>
</evidence>
<dbReference type="Pfam" id="PF01644">
    <property type="entry name" value="Chitin_synth_1"/>
    <property type="match status" value="1"/>
</dbReference>
<keyword evidence="3" id="KW-1003">Cell membrane</keyword>
<dbReference type="PANTHER" id="PTHR22914:SF9">
    <property type="entry name" value="CHITIN SYNTHASE 1"/>
    <property type="match status" value="1"/>
</dbReference>
<name>G8A535_FLAVE</name>
<feature type="region of interest" description="Disordered" evidence="12">
    <location>
        <begin position="146"/>
        <end position="243"/>
    </location>
</feature>
<evidence type="ECO:0000256" key="12">
    <source>
        <dbReference type="SAM" id="MobiDB-lite"/>
    </source>
</evidence>
<keyword evidence="6 13" id="KW-0812">Transmembrane</keyword>
<evidence type="ECO:0000256" key="10">
    <source>
        <dbReference type="ARBA" id="ARBA00024009"/>
    </source>
</evidence>
<dbReference type="GO" id="GO:0005886">
    <property type="term" value="C:plasma membrane"/>
    <property type="evidence" value="ECO:0007669"/>
    <property type="project" value="UniProtKB-SubCell"/>
</dbReference>
<dbReference type="GO" id="GO:0004100">
    <property type="term" value="F:chitin synthase activity"/>
    <property type="evidence" value="ECO:0007669"/>
    <property type="project" value="UniProtKB-EC"/>
</dbReference>
<evidence type="ECO:0000256" key="13">
    <source>
        <dbReference type="SAM" id="Phobius"/>
    </source>
</evidence>
<feature type="region of interest" description="Disordered" evidence="12">
    <location>
        <begin position="92"/>
        <end position="117"/>
    </location>
</feature>
<evidence type="ECO:0000259" key="14">
    <source>
        <dbReference type="Pfam" id="PF08407"/>
    </source>
</evidence>
<proteinExistence type="evidence at transcript level"/>
<evidence type="ECO:0000256" key="7">
    <source>
        <dbReference type="ARBA" id="ARBA00022989"/>
    </source>
</evidence>
<feature type="compositionally biased region" description="Low complexity" evidence="12">
    <location>
        <begin position="1278"/>
        <end position="1290"/>
    </location>
</feature>
<dbReference type="EC" id="2.4.1.16" evidence="2"/>
<feature type="compositionally biased region" description="Basic and acidic residues" evidence="12">
    <location>
        <begin position="175"/>
        <end position="192"/>
    </location>
</feature>
<evidence type="ECO:0000256" key="8">
    <source>
        <dbReference type="ARBA" id="ARBA00023136"/>
    </source>
</evidence>
<comment type="function">
    <text evidence="10">Polymerizes chitin, a structural polymer of the cell wall and septum, by transferring the sugar moiety of UDP-GlcNAc to the non-reducing end of the growing chitin polymer.</text>
</comment>
<feature type="region of interest" description="Disordered" evidence="12">
    <location>
        <begin position="1590"/>
        <end position="1618"/>
    </location>
</feature>
<dbReference type="InterPro" id="IPR013616">
    <property type="entry name" value="Chitin_synth_N"/>
</dbReference>
<evidence type="ECO:0000256" key="5">
    <source>
        <dbReference type="ARBA" id="ARBA00022679"/>
    </source>
</evidence>
<evidence type="ECO:0000256" key="1">
    <source>
        <dbReference type="ARBA" id="ARBA00004651"/>
    </source>
</evidence>
<evidence type="ECO:0000256" key="3">
    <source>
        <dbReference type="ARBA" id="ARBA00022475"/>
    </source>
</evidence>
<keyword evidence="9" id="KW-0961">Cell wall biogenesis/degradation</keyword>
<dbReference type="GO" id="GO:0006031">
    <property type="term" value="P:chitin biosynthetic process"/>
    <property type="evidence" value="ECO:0007669"/>
    <property type="project" value="TreeGrafter"/>
</dbReference>
<feature type="transmembrane region" description="Helical" evidence="13">
    <location>
        <begin position="684"/>
        <end position="704"/>
    </location>
</feature>
<keyword evidence="8 13" id="KW-0472">Membrane</keyword>
<evidence type="ECO:0000313" key="16">
    <source>
        <dbReference type="EMBL" id="ADX07309.1"/>
    </source>
</evidence>
<keyword evidence="5" id="KW-0808">Transferase</keyword>
<organism evidence="16">
    <name type="scientific">Flammulina velutipes</name>
    <name type="common">Agaricus velutipes</name>
    <dbReference type="NCBI Taxonomy" id="38945"/>
    <lineage>
        <taxon>Eukaryota</taxon>
        <taxon>Fungi</taxon>
        <taxon>Dikarya</taxon>
        <taxon>Basidiomycota</taxon>
        <taxon>Agaricomycotina</taxon>
        <taxon>Agaricomycetes</taxon>
        <taxon>Agaricomycetidae</taxon>
        <taxon>Agaricales</taxon>
        <taxon>Marasmiineae</taxon>
        <taxon>Physalacriaceae</taxon>
        <taxon>Flammulina</taxon>
    </lineage>
</organism>
<feature type="domain" description="Deoxyribonuclease NucA/NucB" evidence="15">
    <location>
        <begin position="1431"/>
        <end position="1478"/>
    </location>
</feature>
<dbReference type="PANTHER" id="PTHR22914">
    <property type="entry name" value="CHITIN SYNTHASE"/>
    <property type="match status" value="1"/>
</dbReference>
<evidence type="ECO:0000256" key="2">
    <source>
        <dbReference type="ARBA" id="ARBA00012543"/>
    </source>
</evidence>
<keyword evidence="7 13" id="KW-1133">Transmembrane helix</keyword>
<reference evidence="16" key="1">
    <citation type="submission" date="2009-11" db="EMBL/GenBank/DDBJ databases">
        <title>Useful genes from Flammulina velutipes.</title>
        <authorList>
            <person name="Yoon H."/>
            <person name="Kim J.-G."/>
            <person name="Lee B.-M."/>
            <person name="Kong W.-S."/>
            <person name="Lee C.-S."/>
            <person name="Choi J.-W."/>
        </authorList>
    </citation>
    <scope>NUCLEOTIDE SEQUENCE</scope>
    <source>
        <strain evidence="16">KACC 42777</strain>
    </source>
</reference>
<feature type="transmembrane region" description="Helical" evidence="13">
    <location>
        <begin position="641"/>
        <end position="664"/>
    </location>
</feature>
<accession>G8A535</accession>
<dbReference type="Pfam" id="PF14040">
    <property type="entry name" value="DNase_NucA_NucB"/>
    <property type="match status" value="1"/>
</dbReference>
<dbReference type="EMBL" id="GU169874">
    <property type="protein sequence ID" value="ADX07309.1"/>
    <property type="molecule type" value="mRNA"/>
</dbReference>
<comment type="subcellular location">
    <subcellularLocation>
        <location evidence="1">Cell membrane</location>
        <topology evidence="1">Multi-pass membrane protein</topology>
    </subcellularLocation>
</comment>
<dbReference type="Pfam" id="PF08407">
    <property type="entry name" value="Chitin_synth_1N"/>
    <property type="match status" value="1"/>
</dbReference>
<dbReference type="InterPro" id="IPR029476">
    <property type="entry name" value="DNase_NucA_NucB"/>
</dbReference>
<dbReference type="GO" id="GO:0030428">
    <property type="term" value="C:cell septum"/>
    <property type="evidence" value="ECO:0007669"/>
    <property type="project" value="TreeGrafter"/>
</dbReference>
<dbReference type="GO" id="GO:0071555">
    <property type="term" value="P:cell wall organization"/>
    <property type="evidence" value="ECO:0007669"/>
    <property type="project" value="UniProtKB-KW"/>
</dbReference>
<dbReference type="InterPro" id="IPR004835">
    <property type="entry name" value="Chitin_synth"/>
</dbReference>
<feature type="domain" description="Chitin synthase N-terminal" evidence="14">
    <location>
        <begin position="243"/>
        <end position="305"/>
    </location>
</feature>
<feature type="transmembrane region" description="Helical" evidence="13">
    <location>
        <begin position="892"/>
        <end position="917"/>
    </location>
</feature>
<evidence type="ECO:0000259" key="15">
    <source>
        <dbReference type="Pfam" id="PF14040"/>
    </source>
</evidence>
<evidence type="ECO:0000256" key="4">
    <source>
        <dbReference type="ARBA" id="ARBA00022676"/>
    </source>
</evidence>
<dbReference type="InterPro" id="IPR029044">
    <property type="entry name" value="Nucleotide-diphossugar_trans"/>
</dbReference>
<feature type="transmembrane region" description="Helical" evidence="13">
    <location>
        <begin position="716"/>
        <end position="736"/>
    </location>
</feature>
<sequence>MGRRVFRLILAAQAHRRLEANSIMNRYPTYENVEYDESANSSEDESEITDYLSSYPQSQYPSQYQYSQMESQSSTQFQRYQPGRVLEPIHTGETLDLHGNTTSYPSSAGHARYDEEDYVPPSMYSGSTTSHDEPEFDHFSYDPEGFTSGFHPDARPPFRSRSPTPRVDDEDYLVDGDRSFHYTGPEPEKDQEPEGYFPSDPSFWPTTMAKHPSIASQSEPETPNGMMHFGRAPVGKTERRHRKKRVKLTNGNLIYEEVIPSMLVLPRRANAETSQFSYSTVFGDPDEFAARQYSLRQVKYKRITEIFVVITMYNEDEILFCRTLYGVMRNIAQLCTRKNSKTWGKNGWQKVVVCIVADGKTKIHPRVLDCLTLLGVYMDPQKVAKTQGFNKSRPAGHLYEYTTSFGLDANLHFKYPDKGIVPTQIIFLLKEKNQKKINSHRWFFNAFAPLLQPKVCILLDVGTCPGSNSFYKLWKTFDLNSNVGGACGEIAAFKGKWWRLLLNPLVASQNFEYKISSVLDKPTESLFGYISVLPGAFSAYRYFALQNDENGVGPLASYFKGEVLHGRDTDIFTSNMYLAEDVSHSVYYVLSLLPRQTPIDALHEFISQRRRWLNGSFFAATYAIAHTPQIWRSGHSLSRKVFLTIETVYNIMNLCFSWFSIVVLTSSLEDASFGLWGGIKFFNWAAQYALASIMIALFFISMSIKPKTGRTKYKIISIVLALFMVYMLAAVIVSAVKSGSEGGASRKIMLFSLIITYGVYLFSSVFAIDPAHMVTSFIPYMLLSPTYINILNIYAYSNLDDISWGTKQDAEEPEEPEEDGRAEVVLRTNGTSKDEVIEVPDLSPDEKNEMYGDAIYNLKNRVPIHKSEERPLTDAEREANAKEYYASIRTNVLLVWVLSNGILLALILGTLSGVYMLPHNDTHNGLECSDSCEEAGMETISSISDIPERESISVKSDSGSNWEELSTSVTGGVAIAEGAKKSGRATFGRRSAPRSVRTHLSLAGEYDVRIAYETFWEHVKNRVIYCKVVSDRYLSVASIVCRRSRLSCEPSWKVQMVVQMAGKDKGIAVVAMSPQKPRFLLFISWGMAGMHGEKHEAHVVGASAKIDKQKCAKSAAVLDAACCAGTCMTLPQMNSLNYNKVYAPMVGSCASDPNGCPVTWTDFVNYFYNTVQGTLAMDWPTSGDAVLAWWADIATWTGFCSGTNCVNGKIPYTNLDDWLRYSSQVLITTPGNPPIRDPLSPIRDENEDDWDTVPNGPCPYDDSTLCGYDDGPQEPPDTDSTSFATSSASPKPNFATLSLTVRGDTSSSLVSSSIADGFLPRNVPPPVYITNGTDRVAVDLNLDGGSPPERRSFSIVERVIERMNNTLLQHRAPTPSKDTCKGATDTPSPLPILTYYCDYLPKICANIRSSGLLLNDQMILTYDPFGTGRRRSSVSCDEFPFNSALEGGKKNGAVTAGVPDREQSYQARLQGAISSLYRIKGDSRSIWARPRNIKRSYPGMCHEYIVKLVDTRPVGTSFTAVGAINSGGAFIGDNDAGHTMTIEDSEAKPPPAPRAPPWNCSPCNKGAPLVPFQEFNDTISTPTTAAAFEAAAEPSTCTKTTTRPTSTPTPSSDATTNAAEAAAAAAAAQAALASANESAATMAAAKAVVDAAKAAAAAAAVAAAALRSLQLSIRLV</sequence>